<dbReference type="SUPFAM" id="SSF51735">
    <property type="entry name" value="NAD(P)-binding Rossmann-fold domains"/>
    <property type="match status" value="1"/>
</dbReference>
<name>A0A934KC66_9BACT</name>
<gene>
    <name evidence="5" type="ORF">JF922_21185</name>
</gene>
<dbReference type="Pfam" id="PF01370">
    <property type="entry name" value="Epimerase"/>
    <property type="match status" value="1"/>
</dbReference>
<reference evidence="5" key="1">
    <citation type="submission" date="2020-10" db="EMBL/GenBank/DDBJ databases">
        <title>Ca. Dormibacterota MAGs.</title>
        <authorList>
            <person name="Montgomery K."/>
        </authorList>
    </citation>
    <scope>NUCLEOTIDE SEQUENCE [LARGE SCALE GENOMIC DNA]</scope>
    <source>
        <strain evidence="5">SC8812_S17_10</strain>
    </source>
</reference>
<keyword evidence="3" id="KW-0520">NAD</keyword>
<evidence type="ECO:0000313" key="6">
    <source>
        <dbReference type="Proteomes" id="UP000612893"/>
    </source>
</evidence>
<evidence type="ECO:0000256" key="2">
    <source>
        <dbReference type="ARBA" id="ARBA00023002"/>
    </source>
</evidence>
<protein>
    <submittedName>
        <fullName evidence="5">NAD(P)-dependent oxidoreductase</fullName>
    </submittedName>
</protein>
<accession>A0A934KC66</accession>
<keyword evidence="2" id="KW-0560">Oxidoreductase</keyword>
<dbReference type="CDD" id="cd08946">
    <property type="entry name" value="SDR_e"/>
    <property type="match status" value="1"/>
</dbReference>
<comment type="similarity">
    <text evidence="1">Belongs to the NAD(P)-dependent epimerase/dehydratase family.</text>
</comment>
<dbReference type="EMBL" id="JAEKNR010000212">
    <property type="protein sequence ID" value="MBJ7600571.1"/>
    <property type="molecule type" value="Genomic_DNA"/>
</dbReference>
<dbReference type="Proteomes" id="UP000612893">
    <property type="component" value="Unassembled WGS sequence"/>
</dbReference>
<comment type="caution">
    <text evidence="5">The sequence shown here is derived from an EMBL/GenBank/DDBJ whole genome shotgun (WGS) entry which is preliminary data.</text>
</comment>
<dbReference type="RefSeq" id="WP_338204458.1">
    <property type="nucleotide sequence ID" value="NZ_JAEKNR010000212.1"/>
</dbReference>
<evidence type="ECO:0000256" key="1">
    <source>
        <dbReference type="ARBA" id="ARBA00007637"/>
    </source>
</evidence>
<dbReference type="PANTHER" id="PTHR43103">
    <property type="entry name" value="NUCLEOSIDE-DIPHOSPHATE-SUGAR EPIMERASE"/>
    <property type="match status" value="1"/>
</dbReference>
<organism evidence="5 6">
    <name type="scientific">Candidatus Nephthysia bennettiae</name>
    <dbReference type="NCBI Taxonomy" id="3127016"/>
    <lineage>
        <taxon>Bacteria</taxon>
        <taxon>Bacillati</taxon>
        <taxon>Candidatus Dormiibacterota</taxon>
        <taxon>Candidatus Dormibacteria</taxon>
        <taxon>Candidatus Dormibacterales</taxon>
        <taxon>Candidatus Dormibacteraceae</taxon>
        <taxon>Candidatus Nephthysia</taxon>
    </lineage>
</organism>
<dbReference type="InterPro" id="IPR001509">
    <property type="entry name" value="Epimerase_deHydtase"/>
</dbReference>
<dbReference type="GO" id="GO:0016491">
    <property type="term" value="F:oxidoreductase activity"/>
    <property type="evidence" value="ECO:0007669"/>
    <property type="project" value="UniProtKB-KW"/>
</dbReference>
<proteinExistence type="inferred from homology"/>
<keyword evidence="6" id="KW-1185">Reference proteome</keyword>
<evidence type="ECO:0000313" key="5">
    <source>
        <dbReference type="EMBL" id="MBJ7600571.1"/>
    </source>
</evidence>
<dbReference type="PANTHER" id="PTHR43103:SF5">
    <property type="entry name" value="4-EPIMERASE, PUTATIVE (AFU_ORTHOLOGUE AFUA_7G00360)-RELATED"/>
    <property type="match status" value="1"/>
</dbReference>
<dbReference type="InterPro" id="IPR036291">
    <property type="entry name" value="NAD(P)-bd_dom_sf"/>
</dbReference>
<evidence type="ECO:0000256" key="3">
    <source>
        <dbReference type="ARBA" id="ARBA00023027"/>
    </source>
</evidence>
<sequence length="251" mass="27666">MNNRVVVTGAAGTIGSVMRPGLAGQAGVLRLMDTAPLEAGPGEEVVRGDIRNLEDARRALAGCEAVVHLAAIAQEAEFEEILDTNIRGTFNVFEAARLEGCRRVVFASSNHAIGFYPVGETIGVEVPVRPDTYYGVSKVFGESLGSLYHDRHGLEVVCLRIGAFLPEPERPRHLSIWLSHRDAVQLVRRSLAAPDVGFLTVYGTSDNRRSWWRRDGWDRLGYAPQDQADTFAQRTGERMPYRFQGGEMAEP</sequence>
<feature type="domain" description="NAD-dependent epimerase/dehydratase" evidence="4">
    <location>
        <begin position="5"/>
        <end position="166"/>
    </location>
</feature>
<evidence type="ECO:0000259" key="4">
    <source>
        <dbReference type="Pfam" id="PF01370"/>
    </source>
</evidence>
<dbReference type="AlphaFoldDB" id="A0A934KC66"/>
<dbReference type="Gene3D" id="3.40.50.720">
    <property type="entry name" value="NAD(P)-binding Rossmann-like Domain"/>
    <property type="match status" value="1"/>
</dbReference>